<sequence>MGADEERLVETTAADAVAGRLFAVQEAEIMRRYGGDDPGPRPPADAPALLLHVGAEVVGCVALAAEGEVGEIKRMFVTEAARGRGYSRLLLAGVEELAVRHGVTLLRLVTGIEQPEAMALYSSSGYDPIPGFGYWGDEPATRCYAKKLPPAESAG</sequence>
<protein>
    <submittedName>
        <fullName evidence="4">GNAT family N-acetyltransferase</fullName>
    </submittedName>
</protein>
<dbReference type="EMBL" id="CP028137">
    <property type="protein sequence ID" value="AZZ53897.1"/>
    <property type="molecule type" value="Genomic_DNA"/>
</dbReference>
<proteinExistence type="predicted"/>
<accession>A0A3Q9V143</accession>
<dbReference type="PANTHER" id="PTHR43877:SF2">
    <property type="entry name" value="AMINOALKYLPHOSPHONATE N-ACETYLTRANSFERASE-RELATED"/>
    <property type="match status" value="1"/>
</dbReference>
<dbReference type="RefSeq" id="WP_127888280.1">
    <property type="nucleotide sequence ID" value="NZ_CP028137.1"/>
</dbReference>
<evidence type="ECO:0000256" key="1">
    <source>
        <dbReference type="ARBA" id="ARBA00022679"/>
    </source>
</evidence>
<evidence type="ECO:0000313" key="4">
    <source>
        <dbReference type="EMBL" id="AZZ53897.1"/>
    </source>
</evidence>
<dbReference type="AlphaFoldDB" id="A0A3Q9V143"/>
<dbReference type="KEGG" id="rfs:C1I64_18930"/>
<keyword evidence="2" id="KW-0012">Acyltransferase</keyword>
<dbReference type="InterPro" id="IPR050832">
    <property type="entry name" value="Bact_Acetyltransf"/>
</dbReference>
<dbReference type="Pfam" id="PF00583">
    <property type="entry name" value="Acetyltransf_1"/>
    <property type="match status" value="1"/>
</dbReference>
<dbReference type="InterPro" id="IPR000182">
    <property type="entry name" value="GNAT_dom"/>
</dbReference>
<organism evidence="4 5">
    <name type="scientific">Rathayibacter festucae DSM 15932</name>
    <dbReference type="NCBI Taxonomy" id="1328866"/>
    <lineage>
        <taxon>Bacteria</taxon>
        <taxon>Bacillati</taxon>
        <taxon>Actinomycetota</taxon>
        <taxon>Actinomycetes</taxon>
        <taxon>Micrococcales</taxon>
        <taxon>Microbacteriaceae</taxon>
        <taxon>Rathayibacter</taxon>
    </lineage>
</organism>
<evidence type="ECO:0000256" key="2">
    <source>
        <dbReference type="ARBA" id="ARBA00023315"/>
    </source>
</evidence>
<evidence type="ECO:0000313" key="5">
    <source>
        <dbReference type="Proteomes" id="UP000285317"/>
    </source>
</evidence>
<dbReference type="SUPFAM" id="SSF55729">
    <property type="entry name" value="Acyl-CoA N-acyltransferases (Nat)"/>
    <property type="match status" value="1"/>
</dbReference>
<dbReference type="PANTHER" id="PTHR43877">
    <property type="entry name" value="AMINOALKYLPHOSPHONATE N-ACETYLTRANSFERASE-RELATED-RELATED"/>
    <property type="match status" value="1"/>
</dbReference>
<dbReference type="Proteomes" id="UP000285317">
    <property type="component" value="Chromosome"/>
</dbReference>
<dbReference type="GO" id="GO:0016747">
    <property type="term" value="F:acyltransferase activity, transferring groups other than amino-acyl groups"/>
    <property type="evidence" value="ECO:0007669"/>
    <property type="project" value="InterPro"/>
</dbReference>
<dbReference type="Gene3D" id="3.40.630.30">
    <property type="match status" value="1"/>
</dbReference>
<evidence type="ECO:0000259" key="3">
    <source>
        <dbReference type="PROSITE" id="PS51186"/>
    </source>
</evidence>
<reference evidence="4 5" key="1">
    <citation type="submission" date="2018-03" db="EMBL/GenBank/DDBJ databases">
        <title>Bacteriophage NCPPB3778 and a type I-E CRISPR drive the evolution of the US Biological Select Agent, Rathayibacter toxicus.</title>
        <authorList>
            <person name="Davis E.W.II."/>
            <person name="Tabima J.F."/>
            <person name="Weisberg A.J."/>
            <person name="Dantas Lopes L."/>
            <person name="Wiseman M.S."/>
            <person name="Wiseman M.S."/>
            <person name="Pupko T."/>
            <person name="Belcher M.S."/>
            <person name="Sechler A.J."/>
            <person name="Tancos M.A."/>
            <person name="Schroeder B.K."/>
            <person name="Murray T.D."/>
            <person name="Luster D.G."/>
            <person name="Schneider W.L."/>
            <person name="Rogers E."/>
            <person name="Andreote F.D."/>
            <person name="Grunwald N.J."/>
            <person name="Putnam M.L."/>
            <person name="Chang J.H."/>
        </authorList>
    </citation>
    <scope>NUCLEOTIDE SEQUENCE [LARGE SCALE GENOMIC DNA]</scope>
    <source>
        <strain evidence="4 5">DSM 15932</strain>
    </source>
</reference>
<keyword evidence="1 4" id="KW-0808">Transferase</keyword>
<dbReference type="InterPro" id="IPR016181">
    <property type="entry name" value="Acyl_CoA_acyltransferase"/>
</dbReference>
<dbReference type="CDD" id="cd04301">
    <property type="entry name" value="NAT_SF"/>
    <property type="match status" value="1"/>
</dbReference>
<name>A0A3Q9V143_9MICO</name>
<gene>
    <name evidence="4" type="ORF">C1I64_18930</name>
</gene>
<feature type="domain" description="N-acetyltransferase" evidence="3">
    <location>
        <begin position="1"/>
        <end position="149"/>
    </location>
</feature>
<dbReference type="PROSITE" id="PS51186">
    <property type="entry name" value="GNAT"/>
    <property type="match status" value="1"/>
</dbReference>